<evidence type="ECO:0000313" key="1">
    <source>
        <dbReference type="EMBL" id="EFV80847.1"/>
    </source>
</evidence>
<comment type="caution">
    <text evidence="1">The sequence shown here is derived from an EMBL/GenBank/DDBJ whole genome shotgun (WGS) entry which is preliminary data.</text>
</comment>
<dbReference type="Proteomes" id="UP000003612">
    <property type="component" value="Unassembled WGS sequence"/>
</dbReference>
<evidence type="ECO:0000313" key="2">
    <source>
        <dbReference type="Proteomes" id="UP000003612"/>
    </source>
</evidence>
<gene>
    <name evidence="1" type="ORF">HMPREF0604_00825</name>
</gene>
<organism evidence="1 2">
    <name type="scientific">Neisseria mucosa C102</name>
    <dbReference type="NCBI Taxonomy" id="435832"/>
    <lineage>
        <taxon>Bacteria</taxon>
        <taxon>Pseudomonadati</taxon>
        <taxon>Pseudomonadota</taxon>
        <taxon>Betaproteobacteria</taxon>
        <taxon>Neisseriales</taxon>
        <taxon>Neisseriaceae</taxon>
        <taxon>Neisseria</taxon>
    </lineage>
</organism>
<accession>A0ABN0CC37</accession>
<dbReference type="EMBL" id="ACRG01000005">
    <property type="protein sequence ID" value="EFV80847.1"/>
    <property type="molecule type" value="Genomic_DNA"/>
</dbReference>
<keyword evidence="2" id="KW-1185">Reference proteome</keyword>
<name>A0ABN0CC37_NEIMU</name>
<proteinExistence type="predicted"/>
<protein>
    <submittedName>
        <fullName evidence="1">Uncharacterized protein</fullName>
    </submittedName>
</protein>
<sequence>MFSSLYLNQQQGRLKYHLYYYKSAISDGLNFSQVLSLNHKLTLTVFIKIN</sequence>
<reference evidence="1 2" key="1">
    <citation type="submission" date="2010-12" db="EMBL/GenBank/DDBJ databases">
        <title>The Genome Sequence of Neisseria mucosa strain C102.</title>
        <authorList>
            <consortium name="The Broad Institute Genome Sequencing Platform"/>
            <person name="Earl A."/>
            <person name="Ward D."/>
            <person name="Feldgarden M."/>
            <person name="Gevers D."/>
            <person name="Sibley C.D."/>
            <person name="Field T.R."/>
            <person name="Grinwis M."/>
            <person name="Eshaghurshan C.S."/>
            <person name="Surette M."/>
            <person name="Young S.K."/>
            <person name="Zeng Q."/>
            <person name="Gargeya S."/>
            <person name="Fitzgerald M."/>
            <person name="Haas B."/>
            <person name="Abouelleil A."/>
            <person name="Alvarado L."/>
            <person name="Arachchi H.M."/>
            <person name="Berlin A."/>
            <person name="Brown A."/>
            <person name="Chapman S.B."/>
            <person name="Chen Z."/>
            <person name="Dunbar C."/>
            <person name="Freedman E."/>
            <person name="Gearin G."/>
            <person name="Gellesch M."/>
            <person name="Goldberg J."/>
            <person name="Griggs A."/>
            <person name="Gujja S."/>
            <person name="Heilman E."/>
            <person name="Heiman D."/>
            <person name="Howarth C."/>
            <person name="Larson L."/>
            <person name="Lui A."/>
            <person name="MacDonald P.J.P."/>
            <person name="Mehta T."/>
            <person name="Montmayeur A."/>
            <person name="Murphy C."/>
            <person name="Neiman D."/>
            <person name="Pearson M."/>
            <person name="Priest M."/>
            <person name="Roberts A."/>
            <person name="Saif S."/>
            <person name="Shea T."/>
            <person name="Shenoy N."/>
            <person name="Sisk P."/>
            <person name="Stolte C."/>
            <person name="Sykes S."/>
            <person name="White J."/>
            <person name="Yandava C."/>
            <person name="Nusbaum C."/>
            <person name="Birren B."/>
        </authorList>
    </citation>
    <scope>NUCLEOTIDE SEQUENCE [LARGE SCALE GENOMIC DNA]</scope>
    <source>
        <strain evidence="1 2">C102</strain>
    </source>
</reference>